<dbReference type="InterPro" id="IPR029068">
    <property type="entry name" value="Glyas_Bleomycin-R_OHBP_Dase"/>
</dbReference>
<dbReference type="PROSITE" id="PS51819">
    <property type="entry name" value="VOC"/>
    <property type="match status" value="1"/>
</dbReference>
<keyword evidence="3" id="KW-1185">Reference proteome</keyword>
<name>A0A1I5ILS9_PSUAM</name>
<dbReference type="InterPro" id="IPR037523">
    <property type="entry name" value="VOC_core"/>
</dbReference>
<proteinExistence type="predicted"/>
<dbReference type="STRING" id="260086.SAMN05216207_11118"/>
<evidence type="ECO:0000313" key="3">
    <source>
        <dbReference type="Proteomes" id="UP000199614"/>
    </source>
</evidence>
<feature type="domain" description="VOC" evidence="1">
    <location>
        <begin position="1"/>
        <end position="130"/>
    </location>
</feature>
<sequence length="134" mass="13978">MSSTVWPILHYDDPDTALRFLTDVVGFTEVVVVRDDVGDVVHAEVSWPGGGTVLFGGTKHDDGVHAGLRTGALYVVATAESDVDTVHQRVLGAGGTVVQEPHRTAFAAGGPTYACTVADPEGNLWTVGTYRGGG</sequence>
<dbReference type="Gene3D" id="3.30.720.110">
    <property type="match status" value="1"/>
</dbReference>
<dbReference type="Gene3D" id="3.30.720.120">
    <property type="match status" value="1"/>
</dbReference>
<dbReference type="Pfam" id="PF00903">
    <property type="entry name" value="Glyoxalase"/>
    <property type="match status" value="1"/>
</dbReference>
<dbReference type="OrthoDB" id="9806868at2"/>
<organism evidence="2 3">
    <name type="scientific">Pseudonocardia ammonioxydans</name>
    <dbReference type="NCBI Taxonomy" id="260086"/>
    <lineage>
        <taxon>Bacteria</taxon>
        <taxon>Bacillati</taxon>
        <taxon>Actinomycetota</taxon>
        <taxon>Actinomycetes</taxon>
        <taxon>Pseudonocardiales</taxon>
        <taxon>Pseudonocardiaceae</taxon>
        <taxon>Pseudonocardia</taxon>
    </lineage>
</organism>
<evidence type="ECO:0000313" key="2">
    <source>
        <dbReference type="EMBL" id="SFO61434.1"/>
    </source>
</evidence>
<dbReference type="EMBL" id="FOUY01000111">
    <property type="protein sequence ID" value="SFO61434.1"/>
    <property type="molecule type" value="Genomic_DNA"/>
</dbReference>
<protein>
    <submittedName>
        <fullName evidence="2">Uncharacterized conserved protein PhnB, glyoxalase superfamily</fullName>
    </submittedName>
</protein>
<dbReference type="AlphaFoldDB" id="A0A1I5ILS9"/>
<evidence type="ECO:0000259" key="1">
    <source>
        <dbReference type="PROSITE" id="PS51819"/>
    </source>
</evidence>
<dbReference type="SUPFAM" id="SSF54593">
    <property type="entry name" value="Glyoxalase/Bleomycin resistance protein/Dihydroxybiphenyl dioxygenase"/>
    <property type="match status" value="1"/>
</dbReference>
<accession>A0A1I5ILS9</accession>
<reference evidence="2 3" key="1">
    <citation type="submission" date="2016-10" db="EMBL/GenBank/DDBJ databases">
        <authorList>
            <person name="de Groot N.N."/>
        </authorList>
    </citation>
    <scope>NUCLEOTIDE SEQUENCE [LARGE SCALE GENOMIC DNA]</scope>
    <source>
        <strain evidence="2 3">CGMCC 4.1877</strain>
    </source>
</reference>
<dbReference type="RefSeq" id="WP_093357454.1">
    <property type="nucleotide sequence ID" value="NZ_FOUY01000111.1"/>
</dbReference>
<dbReference type="InterPro" id="IPR004360">
    <property type="entry name" value="Glyas_Fos-R_dOase_dom"/>
</dbReference>
<gene>
    <name evidence="2" type="ORF">SAMN05216207_11118</name>
</gene>
<dbReference type="Proteomes" id="UP000199614">
    <property type="component" value="Unassembled WGS sequence"/>
</dbReference>